<evidence type="ECO:0000256" key="1">
    <source>
        <dbReference type="ARBA" id="ARBA00009986"/>
    </source>
</evidence>
<dbReference type="WBParaSite" id="jg22851">
    <property type="protein sequence ID" value="jg22851"/>
    <property type="gene ID" value="jg22851"/>
</dbReference>
<dbReference type="SUPFAM" id="SSF53720">
    <property type="entry name" value="ALDH-like"/>
    <property type="match status" value="1"/>
</dbReference>
<dbReference type="Pfam" id="PF00171">
    <property type="entry name" value="Aldedh"/>
    <property type="match status" value="1"/>
</dbReference>
<dbReference type="FunFam" id="3.40.605.10:FF:000007">
    <property type="entry name" value="NAD/NADP-dependent betaine aldehyde dehydrogenase"/>
    <property type="match status" value="1"/>
</dbReference>
<dbReference type="InterPro" id="IPR016161">
    <property type="entry name" value="Ald_DH/histidinol_DH"/>
</dbReference>
<dbReference type="InterPro" id="IPR016162">
    <property type="entry name" value="Ald_DH_N"/>
</dbReference>
<dbReference type="PANTHER" id="PTHR11699">
    <property type="entry name" value="ALDEHYDE DEHYDROGENASE-RELATED"/>
    <property type="match status" value="1"/>
</dbReference>
<organism evidence="4 5">
    <name type="scientific">Ditylenchus dipsaci</name>
    <dbReference type="NCBI Taxonomy" id="166011"/>
    <lineage>
        <taxon>Eukaryota</taxon>
        <taxon>Metazoa</taxon>
        <taxon>Ecdysozoa</taxon>
        <taxon>Nematoda</taxon>
        <taxon>Chromadorea</taxon>
        <taxon>Rhabditida</taxon>
        <taxon>Tylenchina</taxon>
        <taxon>Tylenchomorpha</taxon>
        <taxon>Sphaerularioidea</taxon>
        <taxon>Anguinidae</taxon>
        <taxon>Anguininae</taxon>
        <taxon>Ditylenchus</taxon>
    </lineage>
</organism>
<reference evidence="5" key="1">
    <citation type="submission" date="2022-11" db="UniProtKB">
        <authorList>
            <consortium name="WormBaseParasite"/>
        </authorList>
    </citation>
    <scope>IDENTIFICATION</scope>
</reference>
<dbReference type="Proteomes" id="UP000887574">
    <property type="component" value="Unplaced"/>
</dbReference>
<evidence type="ECO:0000256" key="2">
    <source>
        <dbReference type="ARBA" id="ARBA00023002"/>
    </source>
</evidence>
<dbReference type="Gene3D" id="3.40.605.10">
    <property type="entry name" value="Aldehyde Dehydrogenase, Chain A, domain 1"/>
    <property type="match status" value="1"/>
</dbReference>
<protein>
    <submittedName>
        <fullName evidence="5">Aldehyde dehydrogenase domain-containing protein</fullName>
    </submittedName>
</protein>
<dbReference type="InterPro" id="IPR016163">
    <property type="entry name" value="Ald_DH_C"/>
</dbReference>
<dbReference type="InterPro" id="IPR015590">
    <property type="entry name" value="Aldehyde_DH_dom"/>
</dbReference>
<dbReference type="AlphaFoldDB" id="A0A915DTR7"/>
<evidence type="ECO:0000313" key="5">
    <source>
        <dbReference type="WBParaSite" id="jg22851"/>
    </source>
</evidence>
<dbReference type="GO" id="GO:0016620">
    <property type="term" value="F:oxidoreductase activity, acting on the aldehyde or oxo group of donors, NAD or NADP as acceptor"/>
    <property type="evidence" value="ECO:0007669"/>
    <property type="project" value="InterPro"/>
</dbReference>
<evidence type="ECO:0000259" key="3">
    <source>
        <dbReference type="Pfam" id="PF00171"/>
    </source>
</evidence>
<name>A0A915DTR7_9BILA</name>
<proteinExistence type="inferred from homology"/>
<keyword evidence="2" id="KW-0560">Oxidoreductase</keyword>
<dbReference type="Gene3D" id="3.40.309.10">
    <property type="entry name" value="Aldehyde Dehydrogenase, Chain A, domain 2"/>
    <property type="match status" value="1"/>
</dbReference>
<accession>A0A915DTR7</accession>
<evidence type="ECO:0000313" key="4">
    <source>
        <dbReference type="Proteomes" id="UP000887574"/>
    </source>
</evidence>
<keyword evidence="4" id="KW-1185">Reference proteome</keyword>
<sequence>MVKLKPIRNYSGAGADEKFCIPNDLLSALHFVNGARVNLKSQRKFNVFEPRNGEHLTEIHSASASQVDEVIDLSQKAQTSWSSTPWVERRQILQRTADLIRKHSNEISVWEVRDNGKSITEAKADVLSCADTFEYFSGVDLSGEHMPYDEQAKRFAYTRREPLGVVGAIGAWNYPIQTATWKIAPAIACGNSVVYKPSPLAPVSSILLAQLLQCAGLPDGVVNIVQGESETGTALCESAIVRKVSFTGSVATGQAIAKNCAQWAVKPVTLELGGKSSCIMLQDCDIEMAVNGALIANFFSQGQVCSNASKILVHQSILEEFTTKLLLKTEELRIGDPLNESTHIGACISLNHLQKVQNYIRGAVEEGAKVLYGGERVVVEALEKGYFLEEVFGAVLLIIPFETEQEALQKANDTEFGLAAGIFTNDLNKAHNFAAQLQAGTVYINTFNDTCEWLAVSQTNTHTV</sequence>
<dbReference type="InterPro" id="IPR016160">
    <property type="entry name" value="Ald_DH_CS_CYS"/>
</dbReference>
<comment type="similarity">
    <text evidence="1">Belongs to the aldehyde dehydrogenase family.</text>
</comment>
<dbReference type="PROSITE" id="PS00070">
    <property type="entry name" value="ALDEHYDE_DEHYDR_CYS"/>
    <property type="match status" value="1"/>
</dbReference>
<feature type="domain" description="Aldehyde dehydrogenase" evidence="3">
    <location>
        <begin position="41"/>
        <end position="449"/>
    </location>
</feature>